<feature type="region of interest" description="Disordered" evidence="1">
    <location>
        <begin position="138"/>
        <end position="164"/>
    </location>
</feature>
<dbReference type="Proteomes" id="UP000499080">
    <property type="component" value="Unassembled WGS sequence"/>
</dbReference>
<evidence type="ECO:0000313" key="3">
    <source>
        <dbReference type="Proteomes" id="UP000499080"/>
    </source>
</evidence>
<reference evidence="2 3" key="1">
    <citation type="journal article" date="2019" name="Sci. Rep.">
        <title>Orb-weaving spider Araneus ventricosus genome elucidates the spidroin gene catalogue.</title>
        <authorList>
            <person name="Kono N."/>
            <person name="Nakamura H."/>
            <person name="Ohtoshi R."/>
            <person name="Moran D.A.P."/>
            <person name="Shinohara A."/>
            <person name="Yoshida Y."/>
            <person name="Fujiwara M."/>
            <person name="Mori M."/>
            <person name="Tomita M."/>
            <person name="Arakawa K."/>
        </authorList>
    </citation>
    <scope>NUCLEOTIDE SEQUENCE [LARGE SCALE GENOMIC DNA]</scope>
</reference>
<protein>
    <submittedName>
        <fullName evidence="2">Uncharacterized protein</fullName>
    </submittedName>
</protein>
<gene>
    <name evidence="2" type="ORF">AVEN_224064_1</name>
</gene>
<keyword evidence="3" id="KW-1185">Reference proteome</keyword>
<organism evidence="2 3">
    <name type="scientific">Araneus ventricosus</name>
    <name type="common">Orbweaver spider</name>
    <name type="synonym">Epeira ventricosa</name>
    <dbReference type="NCBI Taxonomy" id="182803"/>
    <lineage>
        <taxon>Eukaryota</taxon>
        <taxon>Metazoa</taxon>
        <taxon>Ecdysozoa</taxon>
        <taxon>Arthropoda</taxon>
        <taxon>Chelicerata</taxon>
        <taxon>Arachnida</taxon>
        <taxon>Araneae</taxon>
        <taxon>Araneomorphae</taxon>
        <taxon>Entelegynae</taxon>
        <taxon>Araneoidea</taxon>
        <taxon>Araneidae</taxon>
        <taxon>Araneus</taxon>
    </lineage>
</organism>
<evidence type="ECO:0000256" key="1">
    <source>
        <dbReference type="SAM" id="MobiDB-lite"/>
    </source>
</evidence>
<accession>A0A4Y2QGR7</accession>
<evidence type="ECO:0000313" key="2">
    <source>
        <dbReference type="EMBL" id="GBN62484.1"/>
    </source>
</evidence>
<name>A0A4Y2QGR7_ARAVE</name>
<sequence length="164" mass="18565">MTERTSFENNWALAGDGYYDFDFNIAAVVAAFLHLTLNAKARWGLRLLNAKQGCLRLLLNMHDFLYLSEFVLRIKSQAQTAILVCSNLAVQISKLSINLTWQECKLETSYRKRVSHHASNLSQACRVKLIANYSKNGVQRQPRIRTPDTSLPKPGALTTQPSRL</sequence>
<comment type="caution">
    <text evidence="2">The sequence shown here is derived from an EMBL/GenBank/DDBJ whole genome shotgun (WGS) entry which is preliminary data.</text>
</comment>
<dbReference type="EMBL" id="BGPR01013835">
    <property type="protein sequence ID" value="GBN62484.1"/>
    <property type="molecule type" value="Genomic_DNA"/>
</dbReference>
<dbReference type="AlphaFoldDB" id="A0A4Y2QGR7"/>
<proteinExistence type="predicted"/>